<feature type="region of interest" description="Disordered" evidence="1">
    <location>
        <begin position="432"/>
        <end position="454"/>
    </location>
</feature>
<proteinExistence type="predicted"/>
<reference evidence="2" key="1">
    <citation type="journal article" date="2017" name="Nat. Genet.">
        <title>Contrasting evolutionary genome dynamics between domesticated and wild yeasts.</title>
        <authorList>
            <person name="Yue J.X."/>
            <person name="Li J."/>
            <person name="Aigrain L."/>
            <person name="Hallin J."/>
            <person name="Persson K."/>
            <person name="Oliver K."/>
            <person name="Bergstrom A."/>
            <person name="Coupland P."/>
            <person name="Warringer J."/>
            <person name="Lagomarsino M.C."/>
            <person name="Fischer G."/>
            <person name="Durbin R."/>
            <person name="Liti G."/>
        </authorList>
    </citation>
    <scope>NUCLEOTIDE SEQUENCE</scope>
    <source>
        <strain evidence="2">CBS432</strain>
    </source>
</reference>
<gene>
    <name evidence="2" type="primary">SPO77</name>
    <name evidence="2" type="ORF">SPAR_L03540</name>
</gene>
<reference evidence="2" key="3">
    <citation type="submission" date="2025-07" db="EMBL/GenBank/DDBJ databases">
        <authorList>
            <consortium name="NCBI Genome Project"/>
        </authorList>
    </citation>
    <scope>NUCLEOTIDE SEQUENCE</scope>
    <source>
        <strain evidence="2">CBS432</strain>
    </source>
</reference>
<dbReference type="KEGG" id="spao:SPAR_L03540"/>
<name>A0A8B8UWH4_SACPA</name>
<feature type="compositionally biased region" description="Polar residues" evidence="1">
    <location>
        <begin position="103"/>
        <end position="121"/>
    </location>
</feature>
<reference evidence="2" key="2">
    <citation type="submission" date="2020-01" db="EMBL/GenBank/DDBJ databases">
        <title>Population-level Yeast Reference Genomes.</title>
        <authorList>
            <person name="Yue J.-X."/>
        </authorList>
    </citation>
    <scope>NUCLEOTIDE SEQUENCE</scope>
    <source>
        <strain evidence="2">CBS432</strain>
    </source>
</reference>
<feature type="region of interest" description="Disordered" evidence="1">
    <location>
        <begin position="90"/>
        <end position="123"/>
    </location>
</feature>
<protein>
    <submittedName>
        <fullName evidence="2">Spo77p</fullName>
    </submittedName>
</protein>
<sequence>MFRKEDNSNSNVQNNFFLPLECEYTIQDSLPSKKKYGMIESTNFFPLNDSLFTSPKNSESHNSGQPRHGNIKFVTSRCCTDTVPTRIDMREKKSDNIQDDGLFSSNYHDVNRNVSAPSNKDSQSKDYSYIAESIFLRKNENLDNLCSGSTTFVLSSADEDVIEFSFDDNVPCVELLSGATLEKSSLTLNEVNKKLFNTLYDFGVSKDNPEENLVESILPNCVALLNIFDDIELLTSSCDEIFERSTFINTIEFIVHDIWVQTLTKNINLLQTLSADLKWYKDNYLICKSKIQYPSTNIVEILGSLKHFPNSILQTFKFGIELKEQDQYHDKSPITNYIVFTRMFCTIVLEIQKCFILIVKFMHSVRFLEEFSNEIFLSFIEVLVKIVFEHQVPQLFLGIDEIIQLWLKDSDIERRQILSAWCNGVIQDIKQSQPRGASNTESGSIASSSEDDDEGLQFNKWDVIEPFIDNINSLQ</sequence>
<feature type="compositionally biased region" description="Polar residues" evidence="1">
    <location>
        <begin position="432"/>
        <end position="448"/>
    </location>
</feature>
<dbReference type="RefSeq" id="XP_033768078.1">
    <property type="nucleotide sequence ID" value="XM_033912187.1"/>
</dbReference>
<dbReference type="AlphaFoldDB" id="A0A8B8UWH4"/>
<evidence type="ECO:0000256" key="1">
    <source>
        <dbReference type="SAM" id="MobiDB-lite"/>
    </source>
</evidence>
<dbReference type="GeneID" id="54632447"/>
<accession>A0A8B8UWH4</accession>
<reference evidence="2" key="4">
    <citation type="submission" date="2025-08" db="UniProtKB">
        <authorList>
            <consortium name="RefSeq"/>
        </authorList>
    </citation>
    <scope>IDENTIFICATION</scope>
    <source>
        <strain evidence="2">CBS432</strain>
    </source>
</reference>
<dbReference type="VEuPathDB" id="FungiDB:SPAR_L03540"/>
<evidence type="ECO:0000313" key="2">
    <source>
        <dbReference type="RefSeq" id="XP_033768078.1"/>
    </source>
</evidence>
<dbReference type="OrthoDB" id="4042055at2759"/>
<organism evidence="2">
    <name type="scientific">Saccharomyces paradoxus</name>
    <name type="common">Yeast</name>
    <name type="synonym">Saccharomyces douglasii</name>
    <dbReference type="NCBI Taxonomy" id="27291"/>
    <lineage>
        <taxon>Eukaryota</taxon>
        <taxon>Fungi</taxon>
        <taxon>Dikarya</taxon>
        <taxon>Ascomycota</taxon>
        <taxon>Saccharomycotina</taxon>
        <taxon>Saccharomycetes</taxon>
        <taxon>Saccharomycetales</taxon>
        <taxon>Saccharomycetaceae</taxon>
        <taxon>Saccharomyces</taxon>
    </lineage>
</organism>